<dbReference type="PANTHER" id="PTHR31451">
    <property type="match status" value="1"/>
</dbReference>
<feature type="domain" description="Glycoside hydrolase family 5" evidence="11">
    <location>
        <begin position="86"/>
        <end position="348"/>
    </location>
</feature>
<comment type="catalytic activity">
    <reaction evidence="1">
        <text>Random hydrolysis of (1-&gt;4)-beta-D-mannosidic linkages in mannans, galactomannans and glucomannans.</text>
        <dbReference type="EC" id="3.2.1.78"/>
    </reaction>
</comment>
<dbReference type="FunFam" id="3.20.20.80:FF:000076">
    <property type="entry name" value="Mannan endo-1,4-beta-mannosidase A"/>
    <property type="match status" value="1"/>
</dbReference>
<evidence type="ECO:0000256" key="2">
    <source>
        <dbReference type="ARBA" id="ARBA00004613"/>
    </source>
</evidence>
<dbReference type="GO" id="GO:0005576">
    <property type="term" value="C:extracellular region"/>
    <property type="evidence" value="ECO:0007669"/>
    <property type="project" value="UniProtKB-SubCell"/>
</dbReference>
<evidence type="ECO:0000256" key="9">
    <source>
        <dbReference type="RuleBase" id="RU361153"/>
    </source>
</evidence>
<feature type="signal peptide" evidence="10">
    <location>
        <begin position="1"/>
        <end position="17"/>
    </location>
</feature>
<keyword evidence="6 10" id="KW-0732">Signal</keyword>
<proteinExistence type="inferred from homology"/>
<evidence type="ECO:0000256" key="4">
    <source>
        <dbReference type="ARBA" id="ARBA00012706"/>
    </source>
</evidence>
<evidence type="ECO:0000256" key="1">
    <source>
        <dbReference type="ARBA" id="ARBA00001678"/>
    </source>
</evidence>
<dbReference type="OrthoDB" id="406631at2759"/>
<comment type="similarity">
    <text evidence="3 9">Belongs to the glycosyl hydrolase 5 (cellulase A) family.</text>
</comment>
<evidence type="ECO:0000256" key="3">
    <source>
        <dbReference type="ARBA" id="ARBA00005641"/>
    </source>
</evidence>
<dbReference type="EC" id="3.2.1.78" evidence="4"/>
<evidence type="ECO:0000256" key="8">
    <source>
        <dbReference type="ARBA" id="ARBA00023295"/>
    </source>
</evidence>
<dbReference type="Pfam" id="PF00150">
    <property type="entry name" value="Cellulase"/>
    <property type="match status" value="1"/>
</dbReference>
<keyword evidence="13" id="KW-1185">Reference proteome</keyword>
<feature type="chain" id="PRO_5014334688" description="mannan endo-1,4-beta-mannosidase" evidence="10">
    <location>
        <begin position="18"/>
        <end position="384"/>
    </location>
</feature>
<evidence type="ECO:0000313" key="12">
    <source>
        <dbReference type="EMBL" id="PMD17772.1"/>
    </source>
</evidence>
<dbReference type="GO" id="GO:0016985">
    <property type="term" value="F:mannan endo-1,4-beta-mannosidase activity"/>
    <property type="evidence" value="ECO:0007669"/>
    <property type="project" value="UniProtKB-EC"/>
</dbReference>
<organism evidence="12 13">
    <name type="scientific">Hyaloscypha hepaticicola</name>
    <dbReference type="NCBI Taxonomy" id="2082293"/>
    <lineage>
        <taxon>Eukaryota</taxon>
        <taxon>Fungi</taxon>
        <taxon>Dikarya</taxon>
        <taxon>Ascomycota</taxon>
        <taxon>Pezizomycotina</taxon>
        <taxon>Leotiomycetes</taxon>
        <taxon>Helotiales</taxon>
        <taxon>Hyaloscyphaceae</taxon>
        <taxon>Hyaloscypha</taxon>
    </lineage>
</organism>
<evidence type="ECO:0000256" key="5">
    <source>
        <dbReference type="ARBA" id="ARBA00022525"/>
    </source>
</evidence>
<gene>
    <name evidence="12" type="ORF">NA56DRAFT_631427</name>
</gene>
<name>A0A2J6PUR1_9HELO</name>
<protein>
    <recommendedName>
        <fullName evidence="4">mannan endo-1,4-beta-mannosidase</fullName>
        <ecNumber evidence="4">3.2.1.78</ecNumber>
    </recommendedName>
</protein>
<reference evidence="12 13" key="1">
    <citation type="submission" date="2016-05" db="EMBL/GenBank/DDBJ databases">
        <title>A degradative enzymes factory behind the ericoid mycorrhizal symbiosis.</title>
        <authorList>
            <consortium name="DOE Joint Genome Institute"/>
            <person name="Martino E."/>
            <person name="Morin E."/>
            <person name="Grelet G."/>
            <person name="Kuo A."/>
            <person name="Kohler A."/>
            <person name="Daghino S."/>
            <person name="Barry K."/>
            <person name="Choi C."/>
            <person name="Cichocki N."/>
            <person name="Clum A."/>
            <person name="Copeland A."/>
            <person name="Hainaut M."/>
            <person name="Haridas S."/>
            <person name="Labutti K."/>
            <person name="Lindquist E."/>
            <person name="Lipzen A."/>
            <person name="Khouja H.-R."/>
            <person name="Murat C."/>
            <person name="Ohm R."/>
            <person name="Olson A."/>
            <person name="Spatafora J."/>
            <person name="Veneault-Fourrey C."/>
            <person name="Henrissat B."/>
            <person name="Grigoriev I."/>
            <person name="Martin F."/>
            <person name="Perotto S."/>
        </authorList>
    </citation>
    <scope>NUCLEOTIDE SEQUENCE [LARGE SCALE GENOMIC DNA]</scope>
    <source>
        <strain evidence="12 13">UAMH 7357</strain>
    </source>
</reference>
<keyword evidence="8 9" id="KW-0326">Glycosidase</keyword>
<evidence type="ECO:0000256" key="7">
    <source>
        <dbReference type="ARBA" id="ARBA00022801"/>
    </source>
</evidence>
<evidence type="ECO:0000259" key="11">
    <source>
        <dbReference type="Pfam" id="PF00150"/>
    </source>
</evidence>
<keyword evidence="7 9" id="KW-0378">Hydrolase</keyword>
<dbReference type="PANTHER" id="PTHR31451:SF39">
    <property type="entry name" value="MANNAN ENDO-1,4-BETA-MANNOSIDASE 1"/>
    <property type="match status" value="1"/>
</dbReference>
<evidence type="ECO:0000313" key="13">
    <source>
        <dbReference type="Proteomes" id="UP000235672"/>
    </source>
</evidence>
<dbReference type="SUPFAM" id="SSF51445">
    <property type="entry name" value="(Trans)glycosidases"/>
    <property type="match status" value="1"/>
</dbReference>
<keyword evidence="5" id="KW-0964">Secreted</keyword>
<dbReference type="EMBL" id="KZ613498">
    <property type="protein sequence ID" value="PMD17772.1"/>
    <property type="molecule type" value="Genomic_DNA"/>
</dbReference>
<dbReference type="AlphaFoldDB" id="A0A2J6PUR1"/>
<dbReference type="Gene3D" id="3.20.20.80">
    <property type="entry name" value="Glycosidases"/>
    <property type="match status" value="1"/>
</dbReference>
<accession>A0A2J6PUR1</accession>
<comment type="subcellular location">
    <subcellularLocation>
        <location evidence="2">Secreted</location>
    </subcellularLocation>
</comment>
<dbReference type="InterPro" id="IPR045053">
    <property type="entry name" value="MAN-like"/>
</dbReference>
<evidence type="ECO:0000256" key="10">
    <source>
        <dbReference type="SAM" id="SignalP"/>
    </source>
</evidence>
<dbReference type="GO" id="GO:0046355">
    <property type="term" value="P:mannan catabolic process"/>
    <property type="evidence" value="ECO:0007669"/>
    <property type="project" value="UniProtKB-ARBA"/>
</dbReference>
<evidence type="ECO:0000256" key="6">
    <source>
        <dbReference type="ARBA" id="ARBA00022729"/>
    </source>
</evidence>
<sequence>MKLSHVAFLSFVGLAAASPFPASSTTQNTAKDEITTRELQKRASNPSVSGLKFEIDGTTAYFAGTNAYWIGFLTSNTDVDTVMSQLKSSGLKVLRVWGFNDVTSSTSGVWYQSLIKGQNPQINTGSNGLQRLDYVVSSAAAHGIKLIINFVNNWSDYGGMPAYNSYYGTTKTTWYTNSRVQAQYQAYIKAVVSRYASSSTIFAWELANEPRCNECATSIVTQWATKTSAYIKSLDPNHMITMGDEGFMNGGGDGSYPYTTAEGMDFETNLKIPDISFGTFHLYPSSWGETNAWGSTWITNHGAICVKVGKPCILEEYGVTSNKSAAEGPWQTTALKTSGIAGDMFWQFGDTLSNGKTPDDGNTIYYGTSDYTTLVTQHVAAIKS</sequence>
<dbReference type="STRING" id="1745343.A0A2J6PUR1"/>
<dbReference type="Proteomes" id="UP000235672">
    <property type="component" value="Unassembled WGS sequence"/>
</dbReference>
<dbReference type="InterPro" id="IPR001547">
    <property type="entry name" value="Glyco_hydro_5"/>
</dbReference>
<dbReference type="InterPro" id="IPR017853">
    <property type="entry name" value="GH"/>
</dbReference>